<feature type="compositionally biased region" description="Basic residues" evidence="5">
    <location>
        <begin position="286"/>
        <end position="296"/>
    </location>
</feature>
<feature type="compositionally biased region" description="Polar residues" evidence="5">
    <location>
        <begin position="238"/>
        <end position="250"/>
    </location>
</feature>
<evidence type="ECO:0000256" key="1">
    <source>
        <dbReference type="ARBA" id="ARBA00004123"/>
    </source>
</evidence>
<dbReference type="GO" id="GO:0003887">
    <property type="term" value="F:DNA-directed DNA polymerase activity"/>
    <property type="evidence" value="ECO:0007669"/>
    <property type="project" value="TreeGrafter"/>
</dbReference>
<feature type="region of interest" description="Disordered" evidence="5">
    <location>
        <begin position="379"/>
        <end position="421"/>
    </location>
</feature>
<reference evidence="6" key="1">
    <citation type="journal article" date="2023" name="Insect Mol. Biol.">
        <title>Genome sequencing provides insights into the evolution of gene families encoding plant cell wall-degrading enzymes in longhorned beetles.</title>
        <authorList>
            <person name="Shin N.R."/>
            <person name="Okamura Y."/>
            <person name="Kirsch R."/>
            <person name="Pauchet Y."/>
        </authorList>
    </citation>
    <scope>NUCLEOTIDE SEQUENCE</scope>
    <source>
        <strain evidence="6">RBIC_L_NR</strain>
    </source>
</reference>
<organism evidence="6 7">
    <name type="scientific">Rhamnusium bicolor</name>
    <dbReference type="NCBI Taxonomy" id="1586634"/>
    <lineage>
        <taxon>Eukaryota</taxon>
        <taxon>Metazoa</taxon>
        <taxon>Ecdysozoa</taxon>
        <taxon>Arthropoda</taxon>
        <taxon>Hexapoda</taxon>
        <taxon>Insecta</taxon>
        <taxon>Pterygota</taxon>
        <taxon>Neoptera</taxon>
        <taxon>Endopterygota</taxon>
        <taxon>Coleoptera</taxon>
        <taxon>Polyphaga</taxon>
        <taxon>Cucujiformia</taxon>
        <taxon>Chrysomeloidea</taxon>
        <taxon>Cerambycidae</taxon>
        <taxon>Lepturinae</taxon>
        <taxon>Rhagiini</taxon>
        <taxon>Rhamnusium</taxon>
    </lineage>
</organism>
<dbReference type="GO" id="GO:0006297">
    <property type="term" value="P:nucleotide-excision repair, DNA gap filling"/>
    <property type="evidence" value="ECO:0007669"/>
    <property type="project" value="TreeGrafter"/>
</dbReference>
<gene>
    <name evidence="6" type="ORF">NQ314_007179</name>
</gene>
<dbReference type="InterPro" id="IPR041913">
    <property type="entry name" value="POLD3_sf"/>
</dbReference>
<proteinExistence type="predicted"/>
<feature type="compositionally biased region" description="Basic and acidic residues" evidence="5">
    <location>
        <begin position="386"/>
        <end position="408"/>
    </location>
</feature>
<feature type="compositionally biased region" description="Polar residues" evidence="5">
    <location>
        <begin position="211"/>
        <end position="224"/>
    </location>
</feature>
<dbReference type="AlphaFoldDB" id="A0AAV8YRJ1"/>
<dbReference type="Pfam" id="PF09507">
    <property type="entry name" value="CDC27"/>
    <property type="match status" value="1"/>
</dbReference>
<keyword evidence="3" id="KW-0235">DNA replication</keyword>
<dbReference type="GO" id="GO:0043625">
    <property type="term" value="C:delta DNA polymerase complex"/>
    <property type="evidence" value="ECO:0007669"/>
    <property type="project" value="InterPro"/>
</dbReference>
<dbReference type="PANTHER" id="PTHR17598">
    <property type="entry name" value="DNA POLYMERASE DELTA SUBUNIT 3"/>
    <property type="match status" value="1"/>
</dbReference>
<feature type="compositionally biased region" description="Basic and acidic residues" evidence="5">
    <location>
        <begin position="254"/>
        <end position="285"/>
    </location>
</feature>
<keyword evidence="7" id="KW-1185">Reference proteome</keyword>
<feature type="compositionally biased region" description="Basic and acidic residues" evidence="5">
    <location>
        <begin position="225"/>
        <end position="237"/>
    </location>
</feature>
<dbReference type="EMBL" id="JANEYF010001942">
    <property type="protein sequence ID" value="KAJ8953986.1"/>
    <property type="molecule type" value="Genomic_DNA"/>
</dbReference>
<feature type="compositionally biased region" description="Basic and acidic residues" evidence="5">
    <location>
        <begin position="144"/>
        <end position="157"/>
    </location>
</feature>
<comment type="caution">
    <text evidence="6">The sequence shown here is derived from an EMBL/GenBank/DDBJ whole genome shotgun (WGS) entry which is preliminary data.</text>
</comment>
<accession>A0AAV8YRJ1</accession>
<evidence type="ECO:0000256" key="4">
    <source>
        <dbReference type="ARBA" id="ARBA00023242"/>
    </source>
</evidence>
<dbReference type="InterPro" id="IPR019038">
    <property type="entry name" value="POLD3"/>
</dbReference>
<protein>
    <recommendedName>
        <fullName evidence="2">DNA polymerase delta subunit 3</fullName>
    </recommendedName>
</protein>
<dbReference type="Gene3D" id="3.90.1030.20">
    <property type="entry name" value="DNA polymerase delta, p66 (Cdc27) subunit, wHTH domain"/>
    <property type="match status" value="1"/>
</dbReference>
<name>A0AAV8YRJ1_9CUCU</name>
<feature type="compositionally biased region" description="Polar residues" evidence="5">
    <location>
        <begin position="159"/>
        <end position="169"/>
    </location>
</feature>
<evidence type="ECO:0000256" key="5">
    <source>
        <dbReference type="SAM" id="MobiDB-lite"/>
    </source>
</evidence>
<comment type="subcellular location">
    <subcellularLocation>
        <location evidence="1">Nucleus</location>
    </subcellularLocation>
</comment>
<feature type="compositionally biased region" description="Acidic residues" evidence="5">
    <location>
        <begin position="317"/>
        <end position="336"/>
    </location>
</feature>
<sequence>MDSATEEIYFQKLQEFIQDDDKIVTVSSFASDLGISLQNSRKLINKYVEDQRKLKPDELAVTYVLTGILKDKRKGVFIVKEDNFEEKQGLFENVPHTVVYSVQKCKHVDFNVIALVDMFNSTKVRERALDGSIGKSSFFLPKSRKSEEESKSVEKPSELPTTENKTSGGIASLFKAAAAKSNRKDSEKTLTSVKSNKPTGKQNGGLVGFLTNGSLNSSKAVSNSEIKKGNAEIKTEKSSNNFGNEDSITVNDDDITHIMDVDSPDEEHIGHEKHEVKKKPMEKKKQDKKKTNKRQRDKSEETPVKRRKRIVERIDSDSDDLFEKEEDIIDKSDDEPERVPSPILERQLAPKNKRRKAVTKNYEDEEGFIVTQTEYVYETASEDENVEPKSEKQEKKEEKPKPKVAEKKKVAKKSGYFDELF</sequence>
<feature type="region of interest" description="Disordered" evidence="5">
    <location>
        <begin position="144"/>
        <end position="359"/>
    </location>
</feature>
<feature type="compositionally biased region" description="Polar residues" evidence="5">
    <location>
        <begin position="189"/>
        <end position="201"/>
    </location>
</feature>
<evidence type="ECO:0000313" key="6">
    <source>
        <dbReference type="EMBL" id="KAJ8953986.1"/>
    </source>
</evidence>
<dbReference type="PANTHER" id="PTHR17598:SF13">
    <property type="entry name" value="DNA POLYMERASE DELTA SUBUNIT 3"/>
    <property type="match status" value="1"/>
</dbReference>
<evidence type="ECO:0000256" key="3">
    <source>
        <dbReference type="ARBA" id="ARBA00022705"/>
    </source>
</evidence>
<dbReference type="GO" id="GO:1904161">
    <property type="term" value="P:DNA synthesis involved in UV-damage excision repair"/>
    <property type="evidence" value="ECO:0007669"/>
    <property type="project" value="TreeGrafter"/>
</dbReference>
<dbReference type="GO" id="GO:0006271">
    <property type="term" value="P:DNA strand elongation involved in DNA replication"/>
    <property type="evidence" value="ECO:0007669"/>
    <property type="project" value="TreeGrafter"/>
</dbReference>
<dbReference type="Proteomes" id="UP001162156">
    <property type="component" value="Unassembled WGS sequence"/>
</dbReference>
<evidence type="ECO:0000313" key="7">
    <source>
        <dbReference type="Proteomes" id="UP001162156"/>
    </source>
</evidence>
<evidence type="ECO:0000256" key="2">
    <source>
        <dbReference type="ARBA" id="ARBA00017589"/>
    </source>
</evidence>
<keyword evidence="4" id="KW-0539">Nucleus</keyword>